<feature type="transmembrane region" description="Helical" evidence="1">
    <location>
        <begin position="45"/>
        <end position="66"/>
    </location>
</feature>
<feature type="transmembrane region" description="Helical" evidence="1">
    <location>
        <begin position="86"/>
        <end position="105"/>
    </location>
</feature>
<dbReference type="EMBL" id="SACT01000007">
    <property type="protein sequence ID" value="RVT49684.1"/>
    <property type="molecule type" value="Genomic_DNA"/>
</dbReference>
<dbReference type="GO" id="GO:0016020">
    <property type="term" value="C:membrane"/>
    <property type="evidence" value="ECO:0007669"/>
    <property type="project" value="InterPro"/>
</dbReference>
<dbReference type="Proteomes" id="UP000288178">
    <property type="component" value="Unassembled WGS sequence"/>
</dbReference>
<dbReference type="OrthoDB" id="2514702at2"/>
<dbReference type="Pfam" id="PF02518">
    <property type="entry name" value="HATPase_c"/>
    <property type="match status" value="1"/>
</dbReference>
<reference evidence="3 4" key="1">
    <citation type="submission" date="2019-01" db="EMBL/GenBank/DDBJ databases">
        <authorList>
            <person name="Chen W.-M."/>
        </authorList>
    </citation>
    <scope>NUCLEOTIDE SEQUENCE [LARGE SCALE GENOMIC DNA]</scope>
    <source>
        <strain evidence="3 4">ICH-3</strain>
    </source>
</reference>
<sequence length="369" mass="38988">MRGMTSAIAAPSWRRLARGLLSLAVLCTTIAAFLAVLDGHFGIKLVYSFAIGLSCWGVIDGGRALLNRLPRRGGSAEGARTGWPGLLLLIAAGALVGPTLGMWIGDALTGGQSIPLWRWNSRATQITLAVTLLAIVVSVLVSRAQDIAAAEALRAEVAQREAAEAQLRLLQSQLEPHMLFNTLANLRVLIGLDPARAQAMLDRLIAFLRSTLAASRANEHALSDEFARLDDYLALMQVRMGPRLQVALDLPPALAALKVPPLLLQPLVENAIKHGLEGHVDGGTLRVSAVRDGRQLQLCVDDDGLGLPPGGVPALPVATAAPAAGGFGLAQVRERLAARYGPQARFTLDAGRDGRGTRACILLPLDDTP</sequence>
<keyword evidence="3" id="KW-0808">Transferase</keyword>
<name>A0A3S2UN74_9BURK</name>
<dbReference type="AlphaFoldDB" id="A0A3S2UN74"/>
<evidence type="ECO:0000313" key="4">
    <source>
        <dbReference type="Proteomes" id="UP000288178"/>
    </source>
</evidence>
<comment type="caution">
    <text evidence="3">The sequence shown here is derived from an EMBL/GenBank/DDBJ whole genome shotgun (WGS) entry which is preliminary data.</text>
</comment>
<keyword evidence="1" id="KW-0812">Transmembrane</keyword>
<organism evidence="3 4">
    <name type="scientific">Rubrivivax albus</name>
    <dbReference type="NCBI Taxonomy" id="2499835"/>
    <lineage>
        <taxon>Bacteria</taxon>
        <taxon>Pseudomonadati</taxon>
        <taxon>Pseudomonadota</taxon>
        <taxon>Betaproteobacteria</taxon>
        <taxon>Burkholderiales</taxon>
        <taxon>Sphaerotilaceae</taxon>
        <taxon>Rubrivivax</taxon>
    </lineage>
</organism>
<gene>
    <name evidence="3" type="ORF">ENE75_18750</name>
</gene>
<evidence type="ECO:0000256" key="1">
    <source>
        <dbReference type="SAM" id="Phobius"/>
    </source>
</evidence>
<dbReference type="InterPro" id="IPR003594">
    <property type="entry name" value="HATPase_dom"/>
</dbReference>
<dbReference type="InterPro" id="IPR005467">
    <property type="entry name" value="His_kinase_dom"/>
</dbReference>
<evidence type="ECO:0000259" key="2">
    <source>
        <dbReference type="PROSITE" id="PS50109"/>
    </source>
</evidence>
<dbReference type="PROSITE" id="PS50109">
    <property type="entry name" value="HIS_KIN"/>
    <property type="match status" value="1"/>
</dbReference>
<dbReference type="InterPro" id="IPR036890">
    <property type="entry name" value="HATPase_C_sf"/>
</dbReference>
<feature type="transmembrane region" description="Helical" evidence="1">
    <location>
        <begin position="125"/>
        <end position="144"/>
    </location>
</feature>
<keyword evidence="4" id="KW-1185">Reference proteome</keyword>
<accession>A0A3S2UN74</accession>
<dbReference type="Gene3D" id="3.30.565.10">
    <property type="entry name" value="Histidine kinase-like ATPase, C-terminal domain"/>
    <property type="match status" value="1"/>
</dbReference>
<dbReference type="PANTHER" id="PTHR34220">
    <property type="entry name" value="SENSOR HISTIDINE KINASE YPDA"/>
    <property type="match status" value="1"/>
</dbReference>
<dbReference type="PANTHER" id="PTHR34220:SF9">
    <property type="entry name" value="SIGNAL TRANSDUCTION HISTIDINE KINASE INTERNAL REGION DOMAIN-CONTAINING PROTEIN"/>
    <property type="match status" value="1"/>
</dbReference>
<keyword evidence="3" id="KW-0418">Kinase</keyword>
<feature type="domain" description="Histidine kinase" evidence="2">
    <location>
        <begin position="263"/>
        <end position="367"/>
    </location>
</feature>
<dbReference type="SUPFAM" id="SSF55874">
    <property type="entry name" value="ATPase domain of HSP90 chaperone/DNA topoisomerase II/histidine kinase"/>
    <property type="match status" value="1"/>
</dbReference>
<protein>
    <submittedName>
        <fullName evidence="3">Sensor histidine kinase</fullName>
    </submittedName>
</protein>
<dbReference type="InterPro" id="IPR010559">
    <property type="entry name" value="Sig_transdc_His_kin_internal"/>
</dbReference>
<evidence type="ECO:0000313" key="3">
    <source>
        <dbReference type="EMBL" id="RVT49684.1"/>
    </source>
</evidence>
<proteinExistence type="predicted"/>
<dbReference type="Pfam" id="PF06580">
    <property type="entry name" value="His_kinase"/>
    <property type="match status" value="1"/>
</dbReference>
<dbReference type="GO" id="GO:0000155">
    <property type="term" value="F:phosphorelay sensor kinase activity"/>
    <property type="evidence" value="ECO:0007669"/>
    <property type="project" value="InterPro"/>
</dbReference>
<dbReference type="InterPro" id="IPR050640">
    <property type="entry name" value="Bact_2-comp_sensor_kinase"/>
</dbReference>
<keyword evidence="1" id="KW-1133">Transmembrane helix</keyword>
<keyword evidence="1" id="KW-0472">Membrane</keyword>